<feature type="region of interest" description="Disordered" evidence="1">
    <location>
        <begin position="103"/>
        <end position="125"/>
    </location>
</feature>
<proteinExistence type="predicted"/>
<dbReference type="SMART" id="SM00240">
    <property type="entry name" value="FHA"/>
    <property type="match status" value="1"/>
</dbReference>
<gene>
    <name evidence="3" type="ORF">GF068_07340</name>
</gene>
<comment type="caution">
    <text evidence="3">The sequence shown here is derived from an EMBL/GenBank/DDBJ whole genome shotgun (WGS) entry which is preliminary data.</text>
</comment>
<dbReference type="CDD" id="cd00060">
    <property type="entry name" value="FHA"/>
    <property type="match status" value="1"/>
</dbReference>
<dbReference type="InterPro" id="IPR025497">
    <property type="entry name" value="PatA-like_N"/>
</dbReference>
<dbReference type="PANTHER" id="PTHR36304:SF4">
    <property type="entry name" value="DUF4388 DOMAIN-CONTAINING PROTEIN"/>
    <property type="match status" value="1"/>
</dbReference>
<dbReference type="InterPro" id="IPR000253">
    <property type="entry name" value="FHA_dom"/>
</dbReference>
<dbReference type="Gene3D" id="2.60.200.20">
    <property type="match status" value="1"/>
</dbReference>
<accession>A0A6N7PID1</accession>
<evidence type="ECO:0000313" key="4">
    <source>
        <dbReference type="Proteomes" id="UP000440224"/>
    </source>
</evidence>
<dbReference type="InterPro" id="IPR008984">
    <property type="entry name" value="SMAD_FHA_dom_sf"/>
</dbReference>
<evidence type="ECO:0000313" key="3">
    <source>
        <dbReference type="EMBL" id="MRG91738.1"/>
    </source>
</evidence>
<evidence type="ECO:0000256" key="1">
    <source>
        <dbReference type="SAM" id="MobiDB-lite"/>
    </source>
</evidence>
<dbReference type="EMBL" id="WJIE01000002">
    <property type="protein sequence ID" value="MRG91738.1"/>
    <property type="molecule type" value="Genomic_DNA"/>
</dbReference>
<dbReference type="Proteomes" id="UP000440224">
    <property type="component" value="Unassembled WGS sequence"/>
</dbReference>
<reference evidence="3 4" key="1">
    <citation type="submission" date="2019-10" db="EMBL/GenBank/DDBJ databases">
        <title>A soil myxobacterium in the family Polyangiaceae.</title>
        <authorList>
            <person name="Li Y."/>
            <person name="Wang J."/>
        </authorList>
    </citation>
    <scope>NUCLEOTIDE SEQUENCE [LARGE SCALE GENOMIC DNA]</scope>
    <source>
        <strain evidence="3 4">DSM 14734</strain>
    </source>
</reference>
<dbReference type="SUPFAM" id="SSF49879">
    <property type="entry name" value="SMAD/FHA domain"/>
    <property type="match status" value="1"/>
</dbReference>
<dbReference type="Pfam" id="PF14332">
    <property type="entry name" value="DUF4388"/>
    <property type="match status" value="1"/>
</dbReference>
<name>A0A6N7PID1_9BACT</name>
<dbReference type="Pfam" id="PF00498">
    <property type="entry name" value="FHA"/>
    <property type="match status" value="1"/>
</dbReference>
<evidence type="ECO:0000259" key="2">
    <source>
        <dbReference type="PROSITE" id="PS50006"/>
    </source>
</evidence>
<dbReference type="RefSeq" id="WP_153818621.1">
    <property type="nucleotide sequence ID" value="NZ_WJIE01000002.1"/>
</dbReference>
<sequence>MTSPSRLVLRFISGKYQGGEIPLQDAQELVVGRASDAGIVLVEEMVSRRHARFLLASAELTIEDLGSTNGTFVNGEKIQKVALKEGDRVLIGTSILKVVSGDTASASRRKMEPPRPSVAPRGPARSMSGAIEEIPLPDLLQLLGSSKKSGVLVITSDDDVGKIFLHRGIVTYAEINEDDVPPLKAAIRILAWTRGTFDFDPPEDRTLPVTINLSVQELLMEGLRQIDELNALRHKLPDLDTRLIVPHPLSPPLRELSPTEIEVFQLAFNHGHLAIVLNKSQATDLDTTQAVIKLINAGYLRKG</sequence>
<organism evidence="3 4">
    <name type="scientific">Polyangium spumosum</name>
    <dbReference type="NCBI Taxonomy" id="889282"/>
    <lineage>
        <taxon>Bacteria</taxon>
        <taxon>Pseudomonadati</taxon>
        <taxon>Myxococcota</taxon>
        <taxon>Polyangia</taxon>
        <taxon>Polyangiales</taxon>
        <taxon>Polyangiaceae</taxon>
        <taxon>Polyangium</taxon>
    </lineage>
</organism>
<keyword evidence="4" id="KW-1185">Reference proteome</keyword>
<feature type="domain" description="FHA" evidence="2">
    <location>
        <begin position="29"/>
        <end position="78"/>
    </location>
</feature>
<dbReference type="AlphaFoldDB" id="A0A6N7PID1"/>
<dbReference type="OrthoDB" id="151099at2"/>
<protein>
    <submittedName>
        <fullName evidence="3">DUF4388 domain-containing protein</fullName>
    </submittedName>
</protein>
<dbReference type="PROSITE" id="PS50006">
    <property type="entry name" value="FHA_DOMAIN"/>
    <property type="match status" value="1"/>
</dbReference>
<dbReference type="PANTHER" id="PTHR36304">
    <property type="entry name" value="DOMAIN GTPASE-ACTIVATING PROTEIN, PUTATIVE-RELATED-RELATED"/>
    <property type="match status" value="1"/>
</dbReference>